<keyword evidence="3" id="KW-1133">Transmembrane helix</keyword>
<dbReference type="Proteomes" id="UP001244427">
    <property type="component" value="Unassembled WGS sequence"/>
</dbReference>
<dbReference type="Pfam" id="PF15780">
    <property type="entry name" value="ASH"/>
    <property type="match status" value="3"/>
</dbReference>
<feature type="domain" description="Abnormal spindle-like microcephaly-associated protein ASH" evidence="5">
    <location>
        <begin position="168"/>
        <end position="242"/>
    </location>
</feature>
<proteinExistence type="predicted"/>
<dbReference type="AlphaFoldDB" id="A0AAW8EVL7"/>
<evidence type="ECO:0000256" key="3">
    <source>
        <dbReference type="SAM" id="Phobius"/>
    </source>
</evidence>
<dbReference type="RefSeq" id="WP_307295038.1">
    <property type="nucleotide sequence ID" value="NZ_JAUSXV010000001.1"/>
</dbReference>
<feature type="domain" description="Abnormal spindle-like microcephaly-associated protein ASH" evidence="5">
    <location>
        <begin position="274"/>
        <end position="343"/>
    </location>
</feature>
<sequence>MHTLRFSKTAALLGAIAISAAVGVTAAPPAQAGQRPLVTIDTHGASPTGITYLTTHLGAEVQTLFTLSAHAPALVTVDQLWDFEDGWSVTDSSTCPADQETFLNEGESCDVIVRLAFDVAPEFNISYNQLEYRSVPADHAGAPLPGGIATPATETLAFYPNPFTVSATDFGEVQVGESVSRVVRITNSFSQSENSFDVRQIDSPFSLAPGAPTYGHLKPGASVDVEVAFTPSSLGTTRGAITPAFTPMNTGHLIVDPYGLLVGTGTAPTISLEAPAVDFGEVPVGASVSRPLTISNTGATDTALSVGNRSELSEAGVRVDLIDGAPLAAGEDVTTSVTWTPNGPGEAVSPSIEIAHTPFTDPTGATGPLNPLSVALSGTSVPSQAVTVAPVDFGTVRVGEQVERTLVFTNLSGQDITLTATDPTSLDANALTTDAMTVVIPAHSEITQSISWTPRKPIALSAEIVYLAEETGGTTAATFRGDALAADPRGTDEALPEGSLATTGGLLPLTAIVLACALLATGLGLRRFRGHRGSEQETE</sequence>
<protein>
    <recommendedName>
        <fullName evidence="5">Abnormal spindle-like microcephaly-associated protein ASH domain-containing protein</fullName>
    </recommendedName>
</protein>
<keyword evidence="3" id="KW-0812">Transmembrane</keyword>
<evidence type="ECO:0000313" key="7">
    <source>
        <dbReference type="Proteomes" id="UP001244427"/>
    </source>
</evidence>
<accession>A0AAW8EVL7</accession>
<dbReference type="PANTHER" id="PTHR46127">
    <property type="entry name" value="CILIA- AND FLAGELLA-ASSOCIATED PROTEIN 65"/>
    <property type="match status" value="1"/>
</dbReference>
<feature type="chain" id="PRO_5043398408" description="Abnormal spindle-like microcephaly-associated protein ASH domain-containing protein" evidence="4">
    <location>
        <begin position="27"/>
        <end position="539"/>
    </location>
</feature>
<dbReference type="GO" id="GO:0005975">
    <property type="term" value="P:carbohydrate metabolic process"/>
    <property type="evidence" value="ECO:0007669"/>
    <property type="project" value="UniProtKB-ARBA"/>
</dbReference>
<dbReference type="EMBL" id="JAUSXV010000001">
    <property type="protein sequence ID" value="MDQ0647258.1"/>
    <property type="molecule type" value="Genomic_DNA"/>
</dbReference>
<dbReference type="Gene3D" id="2.60.40.10">
    <property type="entry name" value="Immunoglobulins"/>
    <property type="match status" value="3"/>
</dbReference>
<comment type="subcellular location">
    <subcellularLocation>
        <location evidence="1">Cytoplasm</location>
    </subcellularLocation>
</comment>
<dbReference type="InterPro" id="IPR013783">
    <property type="entry name" value="Ig-like_fold"/>
</dbReference>
<dbReference type="PANTHER" id="PTHR46127:SF1">
    <property type="entry name" value="CILIA- AND FLAGELLA-ASSOCIATED PROTEIN 65"/>
    <property type="match status" value="1"/>
</dbReference>
<keyword evidence="4" id="KW-0732">Signal</keyword>
<gene>
    <name evidence="6" type="ORF">QFZ53_001454</name>
</gene>
<keyword evidence="7" id="KW-1185">Reference proteome</keyword>
<feature type="signal peptide" evidence="4">
    <location>
        <begin position="1"/>
        <end position="26"/>
    </location>
</feature>
<keyword evidence="3" id="KW-0472">Membrane</keyword>
<evidence type="ECO:0000313" key="6">
    <source>
        <dbReference type="EMBL" id="MDQ0647258.1"/>
    </source>
</evidence>
<evidence type="ECO:0000256" key="1">
    <source>
        <dbReference type="ARBA" id="ARBA00004496"/>
    </source>
</evidence>
<organism evidence="6 7">
    <name type="scientific">Microbacterium natoriense</name>
    <dbReference type="NCBI Taxonomy" id="284570"/>
    <lineage>
        <taxon>Bacteria</taxon>
        <taxon>Bacillati</taxon>
        <taxon>Actinomycetota</taxon>
        <taxon>Actinomycetes</taxon>
        <taxon>Micrococcales</taxon>
        <taxon>Microbacteriaceae</taxon>
        <taxon>Microbacterium</taxon>
    </lineage>
</organism>
<evidence type="ECO:0000256" key="2">
    <source>
        <dbReference type="ARBA" id="ARBA00022490"/>
    </source>
</evidence>
<dbReference type="NCBIfam" id="NF012200">
    <property type="entry name" value="choice_anch_D"/>
    <property type="match status" value="3"/>
</dbReference>
<evidence type="ECO:0000259" key="5">
    <source>
        <dbReference type="Pfam" id="PF15780"/>
    </source>
</evidence>
<reference evidence="6 7" key="1">
    <citation type="submission" date="2023-07" db="EMBL/GenBank/DDBJ databases">
        <title>Comparative genomics of wheat-associated soil bacteria to identify genetic determinants of phenazine resistance.</title>
        <authorList>
            <person name="Mouncey N."/>
        </authorList>
    </citation>
    <scope>NUCLEOTIDE SEQUENCE [LARGE SCALE GENOMIC DNA]</scope>
    <source>
        <strain evidence="6 7">W4I9-1</strain>
    </source>
</reference>
<dbReference type="GO" id="GO:0005737">
    <property type="term" value="C:cytoplasm"/>
    <property type="evidence" value="ECO:0007669"/>
    <property type="project" value="UniProtKB-SubCell"/>
</dbReference>
<feature type="transmembrane region" description="Helical" evidence="3">
    <location>
        <begin position="505"/>
        <end position="525"/>
    </location>
</feature>
<keyword evidence="2" id="KW-0963">Cytoplasm</keyword>
<dbReference type="InterPro" id="IPR031549">
    <property type="entry name" value="ASH"/>
</dbReference>
<name>A0AAW8EVL7_9MICO</name>
<comment type="caution">
    <text evidence="6">The sequence shown here is derived from an EMBL/GenBank/DDBJ whole genome shotgun (WGS) entry which is preliminary data.</text>
</comment>
<feature type="domain" description="Abnormal spindle-like microcephaly-associated protein ASH" evidence="5">
    <location>
        <begin position="387"/>
        <end position="459"/>
    </location>
</feature>
<evidence type="ECO:0000256" key="4">
    <source>
        <dbReference type="SAM" id="SignalP"/>
    </source>
</evidence>
<dbReference type="InterPro" id="IPR052614">
    <property type="entry name" value="CFAP65"/>
</dbReference>